<gene>
    <name evidence="1" type="ORF">HA052_19570</name>
</gene>
<evidence type="ECO:0000313" key="2">
    <source>
        <dbReference type="Proteomes" id="UP001515641"/>
    </source>
</evidence>
<protein>
    <submittedName>
        <fullName evidence="1">Uncharacterized protein</fullName>
    </submittedName>
</protein>
<keyword evidence="2" id="KW-1185">Reference proteome</keyword>
<dbReference type="Proteomes" id="UP001515641">
    <property type="component" value="Unassembled WGS sequence"/>
</dbReference>
<dbReference type="EMBL" id="JAAOMA010000034">
    <property type="protein sequence ID" value="NHR07393.1"/>
    <property type="molecule type" value="Genomic_DNA"/>
</dbReference>
<proteinExistence type="predicted"/>
<accession>A0ABX0LDS4</accession>
<dbReference type="RefSeq" id="WP_166453203.1">
    <property type="nucleotide sequence ID" value="NZ_JAAOMA010000034.1"/>
</dbReference>
<organism evidence="1 2">
    <name type="scientific">Chromobacterium fluminis</name>
    <dbReference type="NCBI Taxonomy" id="3044269"/>
    <lineage>
        <taxon>Bacteria</taxon>
        <taxon>Pseudomonadati</taxon>
        <taxon>Pseudomonadota</taxon>
        <taxon>Betaproteobacteria</taxon>
        <taxon>Neisseriales</taxon>
        <taxon>Chromobacteriaceae</taxon>
        <taxon>Chromobacterium</taxon>
    </lineage>
</organism>
<evidence type="ECO:0000313" key="1">
    <source>
        <dbReference type="EMBL" id="NHR07393.1"/>
    </source>
</evidence>
<name>A0ABX0LDS4_9NEIS</name>
<comment type="caution">
    <text evidence="1">The sequence shown here is derived from an EMBL/GenBank/DDBJ whole genome shotgun (WGS) entry which is preliminary data.</text>
</comment>
<reference evidence="1 2" key="1">
    <citation type="submission" date="2020-03" db="EMBL/GenBank/DDBJ databases">
        <title>Draft genome sequence of environmentally isolated cultures.</title>
        <authorList>
            <person name="Wilson H.S."/>
            <person name="De Leon M.E."/>
        </authorList>
    </citation>
    <scope>NUCLEOTIDE SEQUENCE [LARGE SCALE GENOMIC DNA]</scope>
    <source>
        <strain evidence="1 2">HSC-31F16</strain>
    </source>
</reference>
<sequence>MANKTMAFEELQRRLTQAVLAALDQEVKAMLGDEGARGWTDKELPMLFRGLHPHIEAVASRINDAGEPGAAQLKIVKSSR</sequence>